<evidence type="ECO:0000313" key="1">
    <source>
        <dbReference type="EMBL" id="KYC44058.1"/>
    </source>
</evidence>
<sequence length="80" mass="9282">MESQTRYDLNYLIKLLELSTPDSLNIASAILKRNHEIDIPELLQLRQAVYRSLSEKKNRQLSQEVREIKTKLIASLAQNS</sequence>
<protein>
    <submittedName>
        <fullName evidence="1">Uncharacterized protein</fullName>
    </submittedName>
</protein>
<dbReference type="Proteomes" id="UP000076925">
    <property type="component" value="Unassembled WGS sequence"/>
</dbReference>
<dbReference type="EMBL" id="ANNX02000012">
    <property type="protein sequence ID" value="KYC44058.1"/>
    <property type="molecule type" value="Genomic_DNA"/>
</dbReference>
<gene>
    <name evidence="1" type="ORF">WA1_02645</name>
</gene>
<reference evidence="1 2" key="1">
    <citation type="journal article" date="2013" name="Genome Biol. Evol.">
        <title>Genomes of Stigonematalean cyanobacteria (subsection V) and the evolution of oxygenic photosynthesis from prokaryotes to plastids.</title>
        <authorList>
            <person name="Dagan T."/>
            <person name="Roettger M."/>
            <person name="Stucken K."/>
            <person name="Landan G."/>
            <person name="Koch R."/>
            <person name="Major P."/>
            <person name="Gould S.B."/>
            <person name="Goremykin V.V."/>
            <person name="Rippka R."/>
            <person name="Tandeau de Marsac N."/>
            <person name="Gugger M."/>
            <person name="Lockhart P.J."/>
            <person name="Allen J.F."/>
            <person name="Brune I."/>
            <person name="Maus I."/>
            <person name="Puhler A."/>
            <person name="Martin W.F."/>
        </authorList>
    </citation>
    <scope>NUCLEOTIDE SEQUENCE [LARGE SCALE GENOMIC DNA]</scope>
    <source>
        <strain evidence="1 2">PCC 7110</strain>
    </source>
</reference>
<proteinExistence type="predicted"/>
<dbReference type="AlphaFoldDB" id="A0A139XH84"/>
<comment type="caution">
    <text evidence="1">The sequence shown here is derived from an EMBL/GenBank/DDBJ whole genome shotgun (WGS) entry which is preliminary data.</text>
</comment>
<keyword evidence="2" id="KW-1185">Reference proteome</keyword>
<name>A0A139XH84_9CYAN</name>
<accession>A0A139XH84</accession>
<evidence type="ECO:0000313" key="2">
    <source>
        <dbReference type="Proteomes" id="UP000076925"/>
    </source>
</evidence>
<organism evidence="1 2">
    <name type="scientific">Scytonema hofmannii PCC 7110</name>
    <dbReference type="NCBI Taxonomy" id="128403"/>
    <lineage>
        <taxon>Bacteria</taxon>
        <taxon>Bacillati</taxon>
        <taxon>Cyanobacteriota</taxon>
        <taxon>Cyanophyceae</taxon>
        <taxon>Nostocales</taxon>
        <taxon>Scytonemataceae</taxon>
        <taxon>Scytonema</taxon>
    </lineage>
</organism>
<dbReference type="OrthoDB" id="515356at2"/>
<dbReference type="RefSeq" id="WP_017741358.1">
    <property type="nucleotide sequence ID" value="NZ_KQ976354.1"/>
</dbReference>